<evidence type="ECO:0000313" key="1">
    <source>
        <dbReference type="EMBL" id="GGK64294.1"/>
    </source>
</evidence>
<reference evidence="2" key="1">
    <citation type="journal article" date="2019" name="Int. J. Syst. Evol. Microbiol.">
        <title>The Global Catalogue of Microorganisms (GCM) 10K type strain sequencing project: providing services to taxonomists for standard genome sequencing and annotation.</title>
        <authorList>
            <consortium name="The Broad Institute Genomics Platform"/>
            <consortium name="The Broad Institute Genome Sequencing Center for Infectious Disease"/>
            <person name="Wu L."/>
            <person name="Ma J."/>
        </authorList>
    </citation>
    <scope>NUCLEOTIDE SEQUENCE [LARGE SCALE GENOMIC DNA]</scope>
    <source>
        <strain evidence="2">CGMCC 1.5362</strain>
    </source>
</reference>
<sequence>MIEARRTADVRERDYMDVGATAEHERRKLEAVEHAAAALARAVQTAREARAMRDGAVRAAVKAGVKPSRVAEAGGISAGRVTHLTCTSRGDPGDDKVG</sequence>
<evidence type="ECO:0008006" key="3">
    <source>
        <dbReference type="Google" id="ProtNLM"/>
    </source>
</evidence>
<proteinExistence type="predicted"/>
<accession>A0ABQ2F8Y4</accession>
<gene>
    <name evidence="1" type="ORF">GCM10011509_10830</name>
</gene>
<comment type="caution">
    <text evidence="1">The sequence shown here is derived from an EMBL/GenBank/DDBJ whole genome shotgun (WGS) entry which is preliminary data.</text>
</comment>
<dbReference type="Proteomes" id="UP000662111">
    <property type="component" value="Unassembled WGS sequence"/>
</dbReference>
<name>A0ABQ2F8Y4_9MICO</name>
<protein>
    <recommendedName>
        <fullName evidence="3">Helix-turn-helix domain-containing protein</fullName>
    </recommendedName>
</protein>
<keyword evidence="2" id="KW-1185">Reference proteome</keyword>
<organism evidence="1 2">
    <name type="scientific">Ornithinimicrobium pekingense</name>
    <dbReference type="NCBI Taxonomy" id="384677"/>
    <lineage>
        <taxon>Bacteria</taxon>
        <taxon>Bacillati</taxon>
        <taxon>Actinomycetota</taxon>
        <taxon>Actinomycetes</taxon>
        <taxon>Micrococcales</taxon>
        <taxon>Ornithinimicrobiaceae</taxon>
        <taxon>Ornithinimicrobium</taxon>
    </lineage>
</organism>
<evidence type="ECO:0000313" key="2">
    <source>
        <dbReference type="Proteomes" id="UP000662111"/>
    </source>
</evidence>
<dbReference type="EMBL" id="BMLB01000002">
    <property type="protein sequence ID" value="GGK64294.1"/>
    <property type="molecule type" value="Genomic_DNA"/>
</dbReference>